<dbReference type="InterPro" id="IPR039461">
    <property type="entry name" value="Peptidase_M49"/>
</dbReference>
<organism evidence="3">
    <name type="scientific">Micrurus corallinus</name>
    <name type="common">Brazilian coral snake</name>
    <dbReference type="NCBI Taxonomy" id="54390"/>
    <lineage>
        <taxon>Eukaryota</taxon>
        <taxon>Metazoa</taxon>
        <taxon>Chordata</taxon>
        <taxon>Craniata</taxon>
        <taxon>Vertebrata</taxon>
        <taxon>Euteleostomi</taxon>
        <taxon>Lepidosauria</taxon>
        <taxon>Squamata</taxon>
        <taxon>Bifurcata</taxon>
        <taxon>Unidentata</taxon>
        <taxon>Episquamata</taxon>
        <taxon>Toxicofera</taxon>
        <taxon>Serpentes</taxon>
        <taxon>Colubroidea</taxon>
        <taxon>Elapidae</taxon>
        <taxon>Elapinae</taxon>
        <taxon>Micrurus</taxon>
    </lineage>
</organism>
<dbReference type="GO" id="GO:0005737">
    <property type="term" value="C:cytoplasm"/>
    <property type="evidence" value="ECO:0007669"/>
    <property type="project" value="TreeGrafter"/>
</dbReference>
<protein>
    <submittedName>
        <fullName evidence="3">Uncharacterized protein</fullName>
    </submittedName>
</protein>
<keyword evidence="2" id="KW-0378">Hydrolase</keyword>
<evidence type="ECO:0000256" key="2">
    <source>
        <dbReference type="ARBA" id="ARBA00022801"/>
    </source>
</evidence>
<dbReference type="Pfam" id="PF03571">
    <property type="entry name" value="Peptidase_M49"/>
    <property type="match status" value="1"/>
</dbReference>
<reference evidence="3" key="1">
    <citation type="submission" date="2017-07" db="EMBL/GenBank/DDBJ databases">
        <authorList>
            <person name="Mikheyev A."/>
            <person name="Grau M."/>
        </authorList>
    </citation>
    <scope>NUCLEOTIDE SEQUENCE</scope>
    <source>
        <tissue evidence="3">Venom_gland</tissue>
    </source>
</reference>
<dbReference type="AlphaFoldDB" id="A0A2D4ELP1"/>
<name>A0A2D4ELP1_MICCO</name>
<dbReference type="GO" id="GO:0008239">
    <property type="term" value="F:dipeptidyl-peptidase activity"/>
    <property type="evidence" value="ECO:0007669"/>
    <property type="project" value="TreeGrafter"/>
</dbReference>
<proteinExistence type="predicted"/>
<dbReference type="PANTHER" id="PTHR23422:SF11">
    <property type="entry name" value="DIPEPTIDYL PEPTIDASE 3"/>
    <property type="match status" value="1"/>
</dbReference>
<dbReference type="PANTHER" id="PTHR23422">
    <property type="entry name" value="DIPEPTIDYL PEPTIDASE III-RELATED"/>
    <property type="match status" value="1"/>
</dbReference>
<accession>A0A2D4ELP1</accession>
<keyword evidence="1" id="KW-0479">Metal-binding</keyword>
<evidence type="ECO:0000313" key="3">
    <source>
        <dbReference type="EMBL" id="LAA36127.1"/>
    </source>
</evidence>
<dbReference type="EMBL" id="IACJ01001074">
    <property type="protein sequence ID" value="LAA36127.1"/>
    <property type="molecule type" value="Transcribed_RNA"/>
</dbReference>
<evidence type="ECO:0000256" key="1">
    <source>
        <dbReference type="ARBA" id="ARBA00022723"/>
    </source>
</evidence>
<dbReference type="GO" id="GO:0046872">
    <property type="term" value="F:metal ion binding"/>
    <property type="evidence" value="ECO:0007669"/>
    <property type="project" value="UniProtKB-KW"/>
</dbReference>
<reference evidence="3" key="2">
    <citation type="submission" date="2017-11" db="EMBL/GenBank/DDBJ databases">
        <title>Coralsnake Venomics: Analyses of Venom Gland Transcriptomes and Proteomes of Six Brazilian Taxa.</title>
        <authorList>
            <person name="Aird S.D."/>
            <person name="Jorge da Silva N."/>
            <person name="Qiu L."/>
            <person name="Villar-Briones A."/>
            <person name="Aparecida-Saddi V."/>
            <person name="Campos-Telles M.P."/>
            <person name="Grau M."/>
            <person name="Mikheyev A.S."/>
        </authorList>
    </citation>
    <scope>NUCLEOTIDE SEQUENCE</scope>
    <source>
        <tissue evidence="3">Venom_gland</tissue>
    </source>
</reference>
<sequence>MVRGGVLALEFYTPESGTWRQAHMQARFVILRMLLEAGKGLVSLHHTTGTDGKPDAVVLLDRTKITTVGKPALEGFLRKLQILKSTADVEGGRKLYEAYSAVTDNKPECFLTLRDTVLLRKEARKLFVQANTRLEGGKVQLTQYEASAAGLIRSFSERFSEDAEILERELLELTHADARFWES</sequence>